<dbReference type="InterPro" id="IPR050469">
    <property type="entry name" value="Diguanylate_Cyclase"/>
</dbReference>
<sequence length="396" mass="43256">MPQAILPLLMNLLIAIMFVAGFMAVAHAHPVVSKARWFALCFLLGLADPLANLAVWFGVNPDATRLLGFTLFLAAMLGLALALSHFHDRKPFWKIAIAILAGGFLYRLFTLDAPRDATWNLLAFQSWYAMAAALCAYAVRRHARPSPINTMLFVLFLVLTVHFPIKALFAAHLGNGRSEGEYANTLYAVISQTTSGVLMVAAGLLIIINFLQSVVQNTQAQALSDPLTGLPNRRAMDRWFDELADAEADEPAVVAVIDIDHFKTFNDRFGHHVGDKVLRAVATCLDRHRPSAARLARLGGEEFVLLLLKDEAEALLTCESMRLAISRLTFAETDPVTVSIGLASALPGEAMGGPLRRADQALYRAKGLGRNRCQVAPRPERRPPSGTPDLKLVAKT</sequence>
<feature type="transmembrane region" description="Helical" evidence="4">
    <location>
        <begin position="6"/>
        <end position="25"/>
    </location>
</feature>
<keyword evidence="4" id="KW-0472">Membrane</keyword>
<feature type="domain" description="GGDEF" evidence="5">
    <location>
        <begin position="250"/>
        <end position="378"/>
    </location>
</feature>
<evidence type="ECO:0000313" key="7">
    <source>
        <dbReference type="Proteomes" id="UP000759298"/>
    </source>
</evidence>
<feature type="transmembrane region" description="Helical" evidence="4">
    <location>
        <begin position="121"/>
        <end position="139"/>
    </location>
</feature>
<comment type="caution">
    <text evidence="6">The sequence shown here is derived from an EMBL/GenBank/DDBJ whole genome shotgun (WGS) entry which is preliminary data.</text>
</comment>
<dbReference type="PROSITE" id="PS50887">
    <property type="entry name" value="GGDEF"/>
    <property type="match status" value="1"/>
</dbReference>
<dbReference type="Proteomes" id="UP000759298">
    <property type="component" value="Unassembled WGS sequence"/>
</dbReference>
<organism evidence="6 7">
    <name type="scientific">Alteriqipengyuania abyssalis</name>
    <dbReference type="NCBI Taxonomy" id="2860200"/>
    <lineage>
        <taxon>Bacteria</taxon>
        <taxon>Pseudomonadati</taxon>
        <taxon>Pseudomonadota</taxon>
        <taxon>Alphaproteobacteria</taxon>
        <taxon>Sphingomonadales</taxon>
        <taxon>Erythrobacteraceae</taxon>
        <taxon>Alteriqipengyuania</taxon>
    </lineage>
</organism>
<accession>A0ABS7PE29</accession>
<dbReference type="RefSeq" id="WP_222824839.1">
    <property type="nucleotide sequence ID" value="NZ_JAHWXP010000002.1"/>
</dbReference>
<feature type="region of interest" description="Disordered" evidence="3">
    <location>
        <begin position="372"/>
        <end position="396"/>
    </location>
</feature>
<dbReference type="PANTHER" id="PTHR45138:SF9">
    <property type="entry name" value="DIGUANYLATE CYCLASE DGCM-RELATED"/>
    <property type="match status" value="1"/>
</dbReference>
<evidence type="ECO:0000256" key="2">
    <source>
        <dbReference type="ARBA" id="ARBA00034247"/>
    </source>
</evidence>
<feature type="transmembrane region" description="Helical" evidence="4">
    <location>
        <begin position="65"/>
        <end position="84"/>
    </location>
</feature>
<feature type="transmembrane region" description="Helical" evidence="4">
    <location>
        <begin position="91"/>
        <end position="109"/>
    </location>
</feature>
<proteinExistence type="predicted"/>
<protein>
    <recommendedName>
        <fullName evidence="1">diguanylate cyclase</fullName>
        <ecNumber evidence="1">2.7.7.65</ecNumber>
    </recommendedName>
</protein>
<dbReference type="SUPFAM" id="SSF55073">
    <property type="entry name" value="Nucleotide cyclase"/>
    <property type="match status" value="1"/>
</dbReference>
<dbReference type="NCBIfam" id="TIGR00254">
    <property type="entry name" value="GGDEF"/>
    <property type="match status" value="1"/>
</dbReference>
<evidence type="ECO:0000256" key="4">
    <source>
        <dbReference type="SAM" id="Phobius"/>
    </source>
</evidence>
<dbReference type="Gene3D" id="3.30.70.270">
    <property type="match status" value="1"/>
</dbReference>
<comment type="catalytic activity">
    <reaction evidence="2">
        <text>2 GTP = 3',3'-c-di-GMP + 2 diphosphate</text>
        <dbReference type="Rhea" id="RHEA:24898"/>
        <dbReference type="ChEBI" id="CHEBI:33019"/>
        <dbReference type="ChEBI" id="CHEBI:37565"/>
        <dbReference type="ChEBI" id="CHEBI:58805"/>
        <dbReference type="EC" id="2.7.7.65"/>
    </reaction>
</comment>
<dbReference type="PANTHER" id="PTHR45138">
    <property type="entry name" value="REGULATORY COMPONENTS OF SENSORY TRANSDUCTION SYSTEM"/>
    <property type="match status" value="1"/>
</dbReference>
<dbReference type="EC" id="2.7.7.65" evidence="1"/>
<feature type="transmembrane region" description="Helical" evidence="4">
    <location>
        <begin position="151"/>
        <end position="174"/>
    </location>
</feature>
<keyword evidence="4" id="KW-0812">Transmembrane</keyword>
<keyword evidence="4" id="KW-1133">Transmembrane helix</keyword>
<dbReference type="EMBL" id="JAHWXP010000002">
    <property type="protein sequence ID" value="MBY8337325.1"/>
    <property type="molecule type" value="Genomic_DNA"/>
</dbReference>
<dbReference type="InterPro" id="IPR000160">
    <property type="entry name" value="GGDEF_dom"/>
</dbReference>
<gene>
    <name evidence="6" type="ORF">KYN89_09700</name>
</gene>
<dbReference type="Pfam" id="PF00990">
    <property type="entry name" value="GGDEF"/>
    <property type="match status" value="1"/>
</dbReference>
<evidence type="ECO:0000256" key="3">
    <source>
        <dbReference type="SAM" id="MobiDB-lite"/>
    </source>
</evidence>
<dbReference type="InterPro" id="IPR043128">
    <property type="entry name" value="Rev_trsase/Diguanyl_cyclase"/>
</dbReference>
<evidence type="ECO:0000256" key="1">
    <source>
        <dbReference type="ARBA" id="ARBA00012528"/>
    </source>
</evidence>
<evidence type="ECO:0000259" key="5">
    <source>
        <dbReference type="PROSITE" id="PS50887"/>
    </source>
</evidence>
<dbReference type="SMART" id="SM00267">
    <property type="entry name" value="GGDEF"/>
    <property type="match status" value="1"/>
</dbReference>
<evidence type="ECO:0000313" key="6">
    <source>
        <dbReference type="EMBL" id="MBY8337325.1"/>
    </source>
</evidence>
<keyword evidence="7" id="KW-1185">Reference proteome</keyword>
<dbReference type="CDD" id="cd01949">
    <property type="entry name" value="GGDEF"/>
    <property type="match status" value="1"/>
</dbReference>
<name>A0ABS7PE29_9SPHN</name>
<feature type="transmembrane region" description="Helical" evidence="4">
    <location>
        <begin position="186"/>
        <end position="211"/>
    </location>
</feature>
<dbReference type="InterPro" id="IPR029787">
    <property type="entry name" value="Nucleotide_cyclase"/>
</dbReference>
<reference evidence="6 7" key="1">
    <citation type="submission" date="2021-07" db="EMBL/GenBank/DDBJ databases">
        <title>Alteriqipengyuania abyssalis NZ-12B nov, sp.nov isolated from deep sea sponge in pacific ocean.</title>
        <authorList>
            <person name="Tareen S."/>
            <person name="Wink J."/>
        </authorList>
    </citation>
    <scope>NUCLEOTIDE SEQUENCE [LARGE SCALE GENOMIC DNA]</scope>
    <source>
        <strain evidence="6 7">NZ-12B</strain>
    </source>
</reference>
<feature type="transmembrane region" description="Helical" evidence="4">
    <location>
        <begin position="37"/>
        <end position="59"/>
    </location>
</feature>